<keyword evidence="4 6" id="KW-1133">Transmembrane helix</keyword>
<evidence type="ECO:0000259" key="7">
    <source>
        <dbReference type="Pfam" id="PF12698"/>
    </source>
</evidence>
<dbReference type="Gene3D" id="3.40.1710.10">
    <property type="entry name" value="abc type-2 transporter like domain"/>
    <property type="match status" value="1"/>
</dbReference>
<dbReference type="AlphaFoldDB" id="A0A511UTZ3"/>
<dbReference type="GO" id="GO:0005886">
    <property type="term" value="C:plasma membrane"/>
    <property type="evidence" value="ECO:0007669"/>
    <property type="project" value="UniProtKB-SubCell"/>
</dbReference>
<evidence type="ECO:0000256" key="1">
    <source>
        <dbReference type="ARBA" id="ARBA00004651"/>
    </source>
</evidence>
<protein>
    <recommendedName>
        <fullName evidence="7">ABC-2 type transporter transmembrane domain-containing protein</fullName>
    </recommendedName>
</protein>
<feature type="transmembrane region" description="Helical" evidence="6">
    <location>
        <begin position="20"/>
        <end position="40"/>
    </location>
</feature>
<dbReference type="PANTHER" id="PTHR30294:SF29">
    <property type="entry name" value="MULTIDRUG ABC TRANSPORTER PERMEASE YBHS-RELATED"/>
    <property type="match status" value="1"/>
</dbReference>
<proteinExistence type="predicted"/>
<dbReference type="GO" id="GO:0140359">
    <property type="term" value="F:ABC-type transporter activity"/>
    <property type="evidence" value="ECO:0007669"/>
    <property type="project" value="InterPro"/>
</dbReference>
<dbReference type="Proteomes" id="UP000321491">
    <property type="component" value="Unassembled WGS sequence"/>
</dbReference>
<name>A0A511UTZ3_9BACI</name>
<feature type="domain" description="ABC-2 type transporter transmembrane" evidence="7">
    <location>
        <begin position="19"/>
        <end position="360"/>
    </location>
</feature>
<feature type="transmembrane region" description="Helical" evidence="6">
    <location>
        <begin position="205"/>
        <end position="224"/>
    </location>
</feature>
<evidence type="ECO:0000256" key="6">
    <source>
        <dbReference type="SAM" id="Phobius"/>
    </source>
</evidence>
<evidence type="ECO:0000313" key="9">
    <source>
        <dbReference type="Proteomes" id="UP000321491"/>
    </source>
</evidence>
<keyword evidence="3 6" id="KW-0812">Transmembrane</keyword>
<comment type="subcellular location">
    <subcellularLocation>
        <location evidence="1">Cell membrane</location>
        <topology evidence="1">Multi-pass membrane protein</topology>
    </subcellularLocation>
</comment>
<comment type="caution">
    <text evidence="8">The sequence shown here is derived from an EMBL/GenBank/DDBJ whole genome shotgun (WGS) entry which is preliminary data.</text>
</comment>
<keyword evidence="9" id="KW-1185">Reference proteome</keyword>
<feature type="transmembrane region" description="Helical" evidence="6">
    <location>
        <begin position="251"/>
        <end position="272"/>
    </location>
</feature>
<dbReference type="Pfam" id="PF12698">
    <property type="entry name" value="ABC2_membrane_3"/>
    <property type="match status" value="1"/>
</dbReference>
<keyword evidence="2" id="KW-1003">Cell membrane</keyword>
<reference evidence="8 9" key="1">
    <citation type="submission" date="2019-07" db="EMBL/GenBank/DDBJ databases">
        <title>Whole genome shotgun sequence of Cerasibacillus quisquiliarum NBRC 102429.</title>
        <authorList>
            <person name="Hosoyama A."/>
            <person name="Uohara A."/>
            <person name="Ohji S."/>
            <person name="Ichikawa N."/>
        </authorList>
    </citation>
    <scope>NUCLEOTIDE SEQUENCE [LARGE SCALE GENOMIC DNA]</scope>
    <source>
        <strain evidence="8 9">NBRC 102429</strain>
    </source>
</reference>
<accession>A0A511UTZ3</accession>
<feature type="transmembrane region" description="Helical" evidence="6">
    <location>
        <begin position="347"/>
        <end position="369"/>
    </location>
</feature>
<evidence type="ECO:0000313" key="8">
    <source>
        <dbReference type="EMBL" id="GEN30075.1"/>
    </source>
</evidence>
<keyword evidence="5 6" id="KW-0472">Membrane</keyword>
<sequence>MINIIQTRLIQWKKHSLQLLFWLLFPIVVTWIVVTVGNTFQDDMKIPIGIVLQDDTILAKDLYESIHATPFIRTYTLDEREALHKLEKHELDSVFVIQEGYEEHIRQGSRNALITAYESDVSLAYTPVSEMIMSYVQQDAGRSKAAYAVKELAEQLHVHFDWNWDDLIVRSKEIEKKQDLLQTRLTFPGNGIVHRDEGKNLFQPWHIWALAAFLSTLLLFDWVIKENNPAILKRFVFTNVSPKSYFVRNMYVYIALFFTIDLLTAFAFKYIFDEPLSLTLIVSILGYHLMISLGAFLLALMIRKTFVYYAIAFILTFISVIVSGAIIPLDGLLGRYPWLHFLNPLAAFLDGDFFHIGLGVFIVILLLWYGRKEEYHAAS</sequence>
<evidence type="ECO:0000256" key="3">
    <source>
        <dbReference type="ARBA" id="ARBA00022692"/>
    </source>
</evidence>
<evidence type="ECO:0000256" key="5">
    <source>
        <dbReference type="ARBA" id="ARBA00023136"/>
    </source>
</evidence>
<dbReference type="PANTHER" id="PTHR30294">
    <property type="entry name" value="MEMBRANE COMPONENT OF ABC TRANSPORTER YHHJ-RELATED"/>
    <property type="match status" value="1"/>
</dbReference>
<dbReference type="InterPro" id="IPR051449">
    <property type="entry name" value="ABC-2_transporter_component"/>
</dbReference>
<gene>
    <name evidence="8" type="ORF">CQU01_03130</name>
</gene>
<feature type="transmembrane region" description="Helical" evidence="6">
    <location>
        <begin position="278"/>
        <end position="299"/>
    </location>
</feature>
<evidence type="ECO:0000256" key="2">
    <source>
        <dbReference type="ARBA" id="ARBA00022475"/>
    </source>
</evidence>
<evidence type="ECO:0000256" key="4">
    <source>
        <dbReference type="ARBA" id="ARBA00022989"/>
    </source>
</evidence>
<feature type="transmembrane region" description="Helical" evidence="6">
    <location>
        <begin position="306"/>
        <end position="327"/>
    </location>
</feature>
<dbReference type="EMBL" id="BJXW01000004">
    <property type="protein sequence ID" value="GEN30075.1"/>
    <property type="molecule type" value="Genomic_DNA"/>
</dbReference>
<organism evidence="8 9">
    <name type="scientific">Cerasibacillus quisquiliarum</name>
    <dbReference type="NCBI Taxonomy" id="227865"/>
    <lineage>
        <taxon>Bacteria</taxon>
        <taxon>Bacillati</taxon>
        <taxon>Bacillota</taxon>
        <taxon>Bacilli</taxon>
        <taxon>Bacillales</taxon>
        <taxon>Bacillaceae</taxon>
        <taxon>Cerasibacillus</taxon>
    </lineage>
</organism>
<dbReference type="InterPro" id="IPR013525">
    <property type="entry name" value="ABC2_TM"/>
</dbReference>
<dbReference type="RefSeq" id="WP_170226555.1">
    <property type="nucleotide sequence ID" value="NZ_BJXW01000004.1"/>
</dbReference>